<dbReference type="SUPFAM" id="SSF56925">
    <property type="entry name" value="OMPA-like"/>
    <property type="match status" value="1"/>
</dbReference>
<dbReference type="Proteomes" id="UP001596055">
    <property type="component" value="Unassembled WGS sequence"/>
</dbReference>
<dbReference type="Pfam" id="PF13505">
    <property type="entry name" value="OMP_b-brl"/>
    <property type="match status" value="1"/>
</dbReference>
<evidence type="ECO:0000313" key="5">
    <source>
        <dbReference type="Proteomes" id="UP001596055"/>
    </source>
</evidence>
<dbReference type="Gene3D" id="2.40.160.20">
    <property type="match status" value="1"/>
</dbReference>
<protein>
    <submittedName>
        <fullName evidence="4">Outer membrane beta-barrel protein</fullName>
    </submittedName>
</protein>
<dbReference type="EMBL" id="JBHSNL010000001">
    <property type="protein sequence ID" value="MFC5543560.1"/>
    <property type="molecule type" value="Genomic_DNA"/>
</dbReference>
<feature type="signal peptide" evidence="2">
    <location>
        <begin position="1"/>
        <end position="29"/>
    </location>
</feature>
<evidence type="ECO:0000259" key="3">
    <source>
        <dbReference type="Pfam" id="PF13505"/>
    </source>
</evidence>
<dbReference type="InterPro" id="IPR027385">
    <property type="entry name" value="Beta-barrel_OMP"/>
</dbReference>
<feature type="chain" id="PRO_5045614161" evidence="2">
    <location>
        <begin position="30"/>
        <end position="209"/>
    </location>
</feature>
<sequence>MKQVVNTVLGAVMVPVCVMALLASSVAHAQDKEVTEKPRADKHYIGLLATTIQHRSIGLATEKAWGQAGTLVVGGHISDLFHAELRAGAGYQDAQVPGSDLSLAIDYYASWYMGLHYPITNYANIYGQFGFSYIQGTADLRNPDDKRNALYQDFEKEFPASSFAVSWIAGMDFEVMDDTYLVFEGGKLFEDTDTKVNSFQFSGGLRYEF</sequence>
<keyword evidence="1 2" id="KW-0732">Signal</keyword>
<feature type="domain" description="Outer membrane protein beta-barrel" evidence="3">
    <location>
        <begin position="20"/>
        <end position="204"/>
    </location>
</feature>
<keyword evidence="5" id="KW-1185">Reference proteome</keyword>
<gene>
    <name evidence="4" type="ORF">ACFPQA_00690</name>
</gene>
<reference evidence="5" key="1">
    <citation type="journal article" date="2019" name="Int. J. Syst. Evol. Microbiol.">
        <title>The Global Catalogue of Microorganisms (GCM) 10K type strain sequencing project: providing services to taxonomists for standard genome sequencing and annotation.</title>
        <authorList>
            <consortium name="The Broad Institute Genomics Platform"/>
            <consortium name="The Broad Institute Genome Sequencing Center for Infectious Disease"/>
            <person name="Wu L."/>
            <person name="Ma J."/>
        </authorList>
    </citation>
    <scope>NUCLEOTIDE SEQUENCE [LARGE SCALE GENOMIC DNA]</scope>
    <source>
        <strain evidence="5">CGMCC 4.1799</strain>
    </source>
</reference>
<evidence type="ECO:0000313" key="4">
    <source>
        <dbReference type="EMBL" id="MFC5543560.1"/>
    </source>
</evidence>
<evidence type="ECO:0000256" key="1">
    <source>
        <dbReference type="ARBA" id="ARBA00022729"/>
    </source>
</evidence>
<comment type="caution">
    <text evidence="4">The sequence shown here is derived from an EMBL/GenBank/DDBJ whole genome shotgun (WGS) entry which is preliminary data.</text>
</comment>
<name>A0ABW0RIX1_9GAMM</name>
<evidence type="ECO:0000256" key="2">
    <source>
        <dbReference type="SAM" id="SignalP"/>
    </source>
</evidence>
<organism evidence="4 5">
    <name type="scientific">Marinobacter koreensis</name>
    <dbReference type="NCBI Taxonomy" id="335974"/>
    <lineage>
        <taxon>Bacteria</taxon>
        <taxon>Pseudomonadati</taxon>
        <taxon>Pseudomonadota</taxon>
        <taxon>Gammaproteobacteria</taxon>
        <taxon>Pseudomonadales</taxon>
        <taxon>Marinobacteraceae</taxon>
        <taxon>Marinobacter</taxon>
    </lineage>
</organism>
<dbReference type="RefSeq" id="WP_248157188.1">
    <property type="nucleotide sequence ID" value="NZ_JAKZAJ010000003.1"/>
</dbReference>
<accession>A0ABW0RIX1</accession>
<dbReference type="InterPro" id="IPR011250">
    <property type="entry name" value="OMP/PagP_B-barrel"/>
</dbReference>
<proteinExistence type="predicted"/>